<name>A0A1G9Q4Y6_9ACTN</name>
<dbReference type="EMBL" id="FNDJ01000035">
    <property type="protein sequence ID" value="SDM06102.1"/>
    <property type="molecule type" value="Genomic_DNA"/>
</dbReference>
<reference evidence="1 2" key="1">
    <citation type="submission" date="2016-10" db="EMBL/GenBank/DDBJ databases">
        <authorList>
            <person name="de Groot N.N."/>
        </authorList>
    </citation>
    <scope>NUCLEOTIDE SEQUENCE [LARGE SCALE GENOMIC DNA]</scope>
    <source>
        <strain evidence="1 2">CGMCC 4.6533</strain>
    </source>
</reference>
<organism evidence="1 2">
    <name type="scientific">Nonomuraea jiangxiensis</name>
    <dbReference type="NCBI Taxonomy" id="633440"/>
    <lineage>
        <taxon>Bacteria</taxon>
        <taxon>Bacillati</taxon>
        <taxon>Actinomycetota</taxon>
        <taxon>Actinomycetes</taxon>
        <taxon>Streptosporangiales</taxon>
        <taxon>Streptosporangiaceae</taxon>
        <taxon>Nonomuraea</taxon>
    </lineage>
</organism>
<dbReference type="RefSeq" id="WP_090946039.1">
    <property type="nucleotide sequence ID" value="NZ_FNDJ01000035.1"/>
</dbReference>
<keyword evidence="2" id="KW-1185">Reference proteome</keyword>
<dbReference type="AlphaFoldDB" id="A0A1G9Q4Y6"/>
<accession>A0A1G9Q4Y6</accession>
<dbReference type="Proteomes" id="UP000199202">
    <property type="component" value="Unassembled WGS sequence"/>
</dbReference>
<protein>
    <submittedName>
        <fullName evidence="1">Uncharacterized protein</fullName>
    </submittedName>
</protein>
<evidence type="ECO:0000313" key="2">
    <source>
        <dbReference type="Proteomes" id="UP000199202"/>
    </source>
</evidence>
<proteinExistence type="predicted"/>
<evidence type="ECO:0000313" key="1">
    <source>
        <dbReference type="EMBL" id="SDM06102.1"/>
    </source>
</evidence>
<sequence length="77" mass="8699">MIRLWRRWFGGFVAELRKHFRFAGTRLLERIPTGTTPTRAGAPLAGRAQELLDLEERMFAEIAADSGRATGTTELPR</sequence>
<gene>
    <name evidence="1" type="ORF">SAMN05421869_13554</name>
</gene>